<sequence>MIISSRSFVKGLVFQVSCNCVQLHQGISLPNFLRR</sequence>
<dbReference type="EMBL" id="GBXM01021210">
    <property type="protein sequence ID" value="JAH87367.1"/>
    <property type="molecule type" value="Transcribed_RNA"/>
</dbReference>
<protein>
    <submittedName>
        <fullName evidence="1">Uncharacterized protein</fullName>
    </submittedName>
</protein>
<evidence type="ECO:0000313" key="1">
    <source>
        <dbReference type="EMBL" id="JAH87367.1"/>
    </source>
</evidence>
<organism evidence="1">
    <name type="scientific">Anguilla anguilla</name>
    <name type="common">European freshwater eel</name>
    <name type="synonym">Muraena anguilla</name>
    <dbReference type="NCBI Taxonomy" id="7936"/>
    <lineage>
        <taxon>Eukaryota</taxon>
        <taxon>Metazoa</taxon>
        <taxon>Chordata</taxon>
        <taxon>Craniata</taxon>
        <taxon>Vertebrata</taxon>
        <taxon>Euteleostomi</taxon>
        <taxon>Actinopterygii</taxon>
        <taxon>Neopterygii</taxon>
        <taxon>Teleostei</taxon>
        <taxon>Anguilliformes</taxon>
        <taxon>Anguillidae</taxon>
        <taxon>Anguilla</taxon>
    </lineage>
</organism>
<accession>A0A0E9WAJ8</accession>
<dbReference type="AlphaFoldDB" id="A0A0E9WAJ8"/>
<reference evidence="1" key="1">
    <citation type="submission" date="2014-11" db="EMBL/GenBank/DDBJ databases">
        <authorList>
            <person name="Amaro Gonzalez C."/>
        </authorList>
    </citation>
    <scope>NUCLEOTIDE SEQUENCE</scope>
</reference>
<proteinExistence type="predicted"/>
<name>A0A0E9WAJ8_ANGAN</name>
<reference evidence="1" key="2">
    <citation type="journal article" date="2015" name="Fish Shellfish Immunol.">
        <title>Early steps in the European eel (Anguilla anguilla)-Vibrio vulnificus interaction in the gills: Role of the RtxA13 toxin.</title>
        <authorList>
            <person name="Callol A."/>
            <person name="Pajuelo D."/>
            <person name="Ebbesson L."/>
            <person name="Teles M."/>
            <person name="MacKenzie S."/>
            <person name="Amaro C."/>
        </authorList>
    </citation>
    <scope>NUCLEOTIDE SEQUENCE</scope>
</reference>